<dbReference type="EMBL" id="JBHSWJ010000002">
    <property type="protein sequence ID" value="MFC6715045.1"/>
    <property type="molecule type" value="Genomic_DNA"/>
</dbReference>
<accession>A0ABW2AVT8</accession>
<gene>
    <name evidence="3" type="ORF">ACFQBT_15030</name>
</gene>
<feature type="domain" description="Primase C-terminal 1" evidence="2">
    <location>
        <begin position="77"/>
        <end position="139"/>
    </location>
</feature>
<name>A0ABW2AVT8_9MICO</name>
<sequence length="332" mass="35230">MRDLHTALVAACWGDRAHQVRARSRNPLCAFAPVSWPRGDRTGNRGAGDLLAALRAAEIIAPTPRPPEPTPVPPSSVETAKWTAGQRNSALFDYVRVRAYRGDDPCTIAAQANSQFCNPPLPAAEVETIARSIDRFCREHRLGRHRGATQAVQDAHVPVPTITQAEGRALGPAARTAQARERYAALGVAAAPLVAAGSSLRAAATTLGVSPATLSRAMRAVGGQGSGEGGQGAPEGVSQWTPNQGSIWDRAPAGSTDPHPQSHHPRPRRPRHRHPHPHPPQPALHRAVHAPTGVGRTRRARSPPTAARKRIVQSPRGFGPKLMRCGGCGVRG</sequence>
<feature type="compositionally biased region" description="Gly residues" evidence="1">
    <location>
        <begin position="222"/>
        <end position="233"/>
    </location>
</feature>
<reference evidence="4" key="1">
    <citation type="journal article" date="2019" name="Int. J. Syst. Evol. Microbiol.">
        <title>The Global Catalogue of Microorganisms (GCM) 10K type strain sequencing project: providing services to taxonomists for standard genome sequencing and annotation.</title>
        <authorList>
            <consortium name="The Broad Institute Genomics Platform"/>
            <consortium name="The Broad Institute Genome Sequencing Center for Infectious Disease"/>
            <person name="Wu L."/>
            <person name="Ma J."/>
        </authorList>
    </citation>
    <scope>NUCLEOTIDE SEQUENCE [LARGE SCALE GENOMIC DNA]</scope>
    <source>
        <strain evidence="4">NBRC 106593</strain>
    </source>
</reference>
<feature type="compositionally biased region" description="Basic residues" evidence="1">
    <location>
        <begin position="296"/>
        <end position="309"/>
    </location>
</feature>
<dbReference type="RefSeq" id="WP_377825513.1">
    <property type="nucleotide sequence ID" value="NZ_JBHSWJ010000002.1"/>
</dbReference>
<keyword evidence="4" id="KW-1185">Reference proteome</keyword>
<proteinExistence type="predicted"/>
<dbReference type="Gene3D" id="1.10.340.50">
    <property type="match status" value="1"/>
</dbReference>
<evidence type="ECO:0000313" key="4">
    <source>
        <dbReference type="Proteomes" id="UP001596356"/>
    </source>
</evidence>
<dbReference type="SMART" id="SM00942">
    <property type="entry name" value="PriCT_1"/>
    <property type="match status" value="1"/>
</dbReference>
<dbReference type="InterPro" id="IPR014820">
    <property type="entry name" value="PriCT_1"/>
</dbReference>
<feature type="compositionally biased region" description="Basic residues" evidence="1">
    <location>
        <begin position="261"/>
        <end position="277"/>
    </location>
</feature>
<comment type="caution">
    <text evidence="3">The sequence shown here is derived from an EMBL/GenBank/DDBJ whole genome shotgun (WGS) entry which is preliminary data.</text>
</comment>
<protein>
    <submittedName>
        <fullName evidence="3">Primase alpha helix C-terminal domain-containing protein</fullName>
    </submittedName>
</protein>
<feature type="region of interest" description="Disordered" evidence="1">
    <location>
        <begin position="220"/>
        <end position="309"/>
    </location>
</feature>
<evidence type="ECO:0000256" key="1">
    <source>
        <dbReference type="SAM" id="MobiDB-lite"/>
    </source>
</evidence>
<evidence type="ECO:0000313" key="3">
    <source>
        <dbReference type="EMBL" id="MFC6715045.1"/>
    </source>
</evidence>
<dbReference type="Proteomes" id="UP001596356">
    <property type="component" value="Unassembled WGS sequence"/>
</dbReference>
<organism evidence="3 4">
    <name type="scientific">Branchiibius cervicis</name>
    <dbReference type="NCBI Taxonomy" id="908252"/>
    <lineage>
        <taxon>Bacteria</taxon>
        <taxon>Bacillati</taxon>
        <taxon>Actinomycetota</taxon>
        <taxon>Actinomycetes</taxon>
        <taxon>Micrococcales</taxon>
        <taxon>Dermacoccaceae</taxon>
        <taxon>Branchiibius</taxon>
    </lineage>
</organism>
<evidence type="ECO:0000259" key="2">
    <source>
        <dbReference type="SMART" id="SM00942"/>
    </source>
</evidence>
<dbReference type="Pfam" id="PF08708">
    <property type="entry name" value="PriCT_1"/>
    <property type="match status" value="1"/>
</dbReference>